<reference evidence="8" key="1">
    <citation type="submission" date="2018-02" db="EMBL/GenBank/DDBJ databases">
        <authorList>
            <person name="Hausmann B."/>
        </authorList>
    </citation>
    <scope>NUCLEOTIDE SEQUENCE [LARGE SCALE GENOMIC DNA]</scope>
    <source>
        <strain evidence="8">Peat soil MAG SbA5</strain>
    </source>
</reference>
<dbReference type="PANTHER" id="PTHR43238">
    <property type="entry name" value="GDP-L-FUCOSE SYNTHASE"/>
    <property type="match status" value="1"/>
</dbReference>
<evidence type="ECO:0000256" key="4">
    <source>
        <dbReference type="ARBA" id="ARBA00023235"/>
    </source>
</evidence>
<dbReference type="Pfam" id="PF01370">
    <property type="entry name" value="Epimerase"/>
    <property type="match status" value="1"/>
</dbReference>
<organism evidence="7 8">
    <name type="scientific">Candidatus Sulfuritelmatomonas gaucii</name>
    <dbReference type="NCBI Taxonomy" id="2043161"/>
    <lineage>
        <taxon>Bacteria</taxon>
        <taxon>Pseudomonadati</taxon>
        <taxon>Acidobacteriota</taxon>
        <taxon>Terriglobia</taxon>
        <taxon>Terriglobales</taxon>
        <taxon>Acidobacteriaceae</taxon>
        <taxon>Candidatus Sulfuritelmatomonas</taxon>
    </lineage>
</organism>
<comment type="similarity">
    <text evidence="1 5">Belongs to the NAD(P)-dependent epimerase/dehydratase family. Fucose synthase subfamily.</text>
</comment>
<comment type="catalytic activity">
    <reaction evidence="5">
        <text>GDP-beta-L-fucose + NADP(+) = GDP-4-dehydro-alpha-D-rhamnose + NADPH + H(+)</text>
        <dbReference type="Rhea" id="RHEA:18885"/>
        <dbReference type="ChEBI" id="CHEBI:15378"/>
        <dbReference type="ChEBI" id="CHEBI:57273"/>
        <dbReference type="ChEBI" id="CHEBI:57783"/>
        <dbReference type="ChEBI" id="CHEBI:57964"/>
        <dbReference type="ChEBI" id="CHEBI:58349"/>
        <dbReference type="EC" id="1.1.1.271"/>
    </reaction>
</comment>
<feature type="binding site" evidence="5">
    <location>
        <position position="213"/>
    </location>
    <ligand>
        <name>substrate</name>
    </ligand>
</feature>
<keyword evidence="4 5" id="KW-0413">Isomerase</keyword>
<gene>
    <name evidence="5 7" type="primary">fcl</name>
    <name evidence="7" type="ORF">SBA5_970046</name>
</gene>
<dbReference type="SUPFAM" id="SSF51735">
    <property type="entry name" value="NAD(P)-binding Rossmann-fold domains"/>
    <property type="match status" value="1"/>
</dbReference>
<keyword evidence="3 5" id="KW-0560">Oxidoreductase</keyword>
<accession>A0A2N9MA45</accession>
<dbReference type="InterPro" id="IPR001509">
    <property type="entry name" value="Epimerase_deHydtase"/>
</dbReference>
<feature type="active site" description="Proton donor/acceptor" evidence="5">
    <location>
        <position position="137"/>
    </location>
</feature>
<dbReference type="InterPro" id="IPR028614">
    <property type="entry name" value="GDP_fucose/colitose_synth"/>
</dbReference>
<feature type="binding site" evidence="5">
    <location>
        <position position="141"/>
    </location>
    <ligand>
        <name>NADP(+)</name>
        <dbReference type="ChEBI" id="CHEBI:58349"/>
    </ligand>
</feature>
<dbReference type="Gene3D" id="3.40.50.720">
    <property type="entry name" value="NAD(P)-binding Rossmann-like Domain"/>
    <property type="match status" value="1"/>
</dbReference>
<feature type="binding site" evidence="5">
    <location>
        <position position="273"/>
    </location>
    <ligand>
        <name>substrate</name>
    </ligand>
</feature>
<feature type="domain" description="NAD-dependent epimerase/dehydratase" evidence="6">
    <location>
        <begin position="8"/>
        <end position="235"/>
    </location>
</feature>
<evidence type="ECO:0000256" key="2">
    <source>
        <dbReference type="ARBA" id="ARBA00022857"/>
    </source>
</evidence>
<evidence type="ECO:0000313" key="7">
    <source>
        <dbReference type="EMBL" id="SPE32321.1"/>
    </source>
</evidence>
<comment type="caution">
    <text evidence="5">Lacks conserved residue(s) required for the propagation of feature annotation.</text>
</comment>
<dbReference type="AlphaFoldDB" id="A0A2N9MA45"/>
<evidence type="ECO:0000259" key="6">
    <source>
        <dbReference type="Pfam" id="PF01370"/>
    </source>
</evidence>
<dbReference type="PANTHER" id="PTHR43238:SF1">
    <property type="entry name" value="GDP-L-FUCOSE SYNTHASE"/>
    <property type="match status" value="1"/>
</dbReference>
<dbReference type="UniPathway" id="UPA00128">
    <property type="reaction ID" value="UER00191"/>
</dbReference>
<dbReference type="OrthoDB" id="9811425at2"/>
<evidence type="ECO:0000256" key="5">
    <source>
        <dbReference type="HAMAP-Rule" id="MF_00956"/>
    </source>
</evidence>
<dbReference type="Gene3D" id="3.90.25.10">
    <property type="entry name" value="UDP-galactose 4-epimerase, domain 1"/>
    <property type="match status" value="1"/>
</dbReference>
<keyword evidence="5" id="KW-0511">Multifunctional enzyme</keyword>
<feature type="binding site" evidence="5">
    <location>
        <position position="206"/>
    </location>
    <ligand>
        <name>substrate</name>
    </ligand>
</feature>
<dbReference type="GO" id="GO:0016853">
    <property type="term" value="F:isomerase activity"/>
    <property type="evidence" value="ECO:0007669"/>
    <property type="project" value="UniProtKB-KW"/>
</dbReference>
<dbReference type="GO" id="GO:0050577">
    <property type="term" value="F:GDP-L-fucose synthase activity"/>
    <property type="evidence" value="ECO:0007669"/>
    <property type="project" value="UniProtKB-UniRule"/>
</dbReference>
<feature type="binding site" evidence="5">
    <location>
        <position position="188"/>
    </location>
    <ligand>
        <name>substrate</name>
    </ligand>
</feature>
<keyword evidence="2 5" id="KW-0521">NADP</keyword>
<evidence type="ECO:0000313" key="8">
    <source>
        <dbReference type="Proteomes" id="UP000239735"/>
    </source>
</evidence>
<name>A0A2N9MA45_9BACT</name>
<feature type="site" description="Important for catalytic activity" evidence="5">
    <location>
        <position position="110"/>
    </location>
</feature>
<evidence type="ECO:0000256" key="1">
    <source>
        <dbReference type="ARBA" id="ARBA00005959"/>
    </source>
</evidence>
<dbReference type="GO" id="GO:0042351">
    <property type="term" value="P:'de novo' GDP-L-fucose biosynthetic process"/>
    <property type="evidence" value="ECO:0007669"/>
    <property type="project" value="UniProtKB-UniRule"/>
</dbReference>
<dbReference type="HAMAP" id="MF_00956">
    <property type="entry name" value="GDP_fucose_synth"/>
    <property type="match status" value="1"/>
</dbReference>
<feature type="binding site" evidence="5">
    <location>
        <begin position="12"/>
        <end position="18"/>
    </location>
    <ligand>
        <name>NADP(+)</name>
        <dbReference type="ChEBI" id="CHEBI:58349"/>
    </ligand>
</feature>
<dbReference type="GO" id="GO:0070401">
    <property type="term" value="F:NADP+ binding"/>
    <property type="evidence" value="ECO:0007669"/>
    <property type="project" value="UniProtKB-UniRule"/>
</dbReference>
<feature type="binding site" evidence="5">
    <location>
        <position position="180"/>
    </location>
    <ligand>
        <name>NADP(+)</name>
        <dbReference type="ChEBI" id="CHEBI:58349"/>
    </ligand>
</feature>
<proteinExistence type="inferred from homology"/>
<dbReference type="EMBL" id="OKRB01000160">
    <property type="protein sequence ID" value="SPE32321.1"/>
    <property type="molecule type" value="Genomic_DNA"/>
</dbReference>
<sequence>MDWAKQRVVVTGGGGFLGTHVVQKLRAAGCEPFVVRRREYDLIREEQVIRLFEEHPADIVVHLAGLVGGNLPNQRWPAQFFYENLMMGTLTLHYSWKSGAKKFICAGAGCAYPEHAPLPLREENYWDGFPQQPSFAYALAKRTLHVQSMAYWDEYKFPAIVTLPGNIYGPHDNFDLENAHVLPALVRKFVEASAIDRGKGQTVVVWGSGKPARDFVYVRDVVEGMLRAAEVYDRAELVNLSCGRECSIREVVETLATITGFEGEIAWDVSKAEGQSHRMFDMSKAERDLGFCARTSLHEGLRLTVEWYREHTAVTRKEVDTPIYGHI</sequence>
<protein>
    <recommendedName>
        <fullName evidence="5">GDP-L-fucose synthase</fullName>
        <ecNumber evidence="5">1.1.1.271</ecNumber>
    </recommendedName>
    <alternativeName>
        <fullName evidence="5">GDP-4-keto-6-deoxy-D-mannose-3,5-epimerase-4-reductase</fullName>
    </alternativeName>
</protein>
<dbReference type="EC" id="1.1.1.271" evidence="5"/>
<dbReference type="Proteomes" id="UP000239735">
    <property type="component" value="Unassembled WGS sequence"/>
</dbReference>
<comment type="function">
    <text evidence="5">Catalyzes the two-step NADP-dependent conversion of GDP-4-dehydro-6-deoxy-D-mannose to GDP-fucose, involving an epimerase and a reductase reaction.</text>
</comment>
<feature type="binding site" evidence="5">
    <location>
        <begin position="164"/>
        <end position="167"/>
    </location>
    <ligand>
        <name>NADP(+)</name>
        <dbReference type="ChEBI" id="CHEBI:58349"/>
    </ligand>
</feature>
<dbReference type="InterPro" id="IPR036291">
    <property type="entry name" value="NAD(P)-bd_dom_sf"/>
</dbReference>
<evidence type="ECO:0000256" key="3">
    <source>
        <dbReference type="ARBA" id="ARBA00023002"/>
    </source>
</evidence>
<comment type="pathway">
    <text evidence="5">Nucleotide-sugar biosynthesis; GDP-L-fucose biosynthesis via de novo pathway; GDP-L-fucose from GDP-alpha-D-mannose: step 2/2.</text>
</comment>